<comment type="caution">
    <text evidence="3">The sequence shown here is derived from an EMBL/GenBank/DDBJ whole genome shotgun (WGS) entry which is preliminary data.</text>
</comment>
<feature type="compositionally biased region" description="Basic and acidic residues" evidence="1">
    <location>
        <begin position="545"/>
        <end position="571"/>
    </location>
</feature>
<dbReference type="InterPro" id="IPR005094">
    <property type="entry name" value="Endonuclease_MobA/VirD2"/>
</dbReference>
<organism evidence="3 4">
    <name type="scientific">Mesorhizobium salmacidum</name>
    <dbReference type="NCBI Taxonomy" id="3015171"/>
    <lineage>
        <taxon>Bacteria</taxon>
        <taxon>Pseudomonadati</taxon>
        <taxon>Pseudomonadota</taxon>
        <taxon>Alphaproteobacteria</taxon>
        <taxon>Hyphomicrobiales</taxon>
        <taxon>Phyllobacteriaceae</taxon>
        <taxon>Mesorhizobium</taxon>
    </lineage>
</organism>
<feature type="region of interest" description="Disordered" evidence="1">
    <location>
        <begin position="500"/>
        <end position="624"/>
    </location>
</feature>
<gene>
    <name evidence="3" type="ORF">O7A60_28575</name>
</gene>
<evidence type="ECO:0000259" key="2">
    <source>
        <dbReference type="Pfam" id="PF03432"/>
    </source>
</evidence>
<evidence type="ECO:0000313" key="4">
    <source>
        <dbReference type="Proteomes" id="UP001387293"/>
    </source>
</evidence>
<dbReference type="RefSeq" id="WP_337109051.1">
    <property type="nucleotide sequence ID" value="NZ_JAPYKS010000034.1"/>
</dbReference>
<sequence>MVKLASYGRGARLAAMVSYASRNGELAVETEKGEQIIGKAGLFQLRTEWEHLFDNRASSRDVGLFQVTVNTKTNDSDRDQILRHVLRAAFGERRFVYAIEGVHGRHLRVRGVLLLRGPAGERLTGDAKAAAIAQDRLNRSRIGCDVQARVLFHGHGNGVAFATSRIRQMVERFEGRVRDDRDSHIETVKQAGDLVQKDWRKQMQSRTGRDVMHLVVSARAGTDQAAFRDAVREFLGDQFAGHRYVYTMHDPSDDPKVAGHGGKRPHVHAHAIVTMRGETGERIETSPQVFREWRSLMAEKARAHGIRMELTDRREFASAPAYARNQVRPVSYVGRSEHGGTSASAHARYLAKRSNLPHAAKSVRSARYLREVAQAWNAIARGSTEKKIANFAGDQLERIRAAARYTEIVTQRQSSGQAADRDDPTVLLARELFGGEEAAMLAMTRPEFEAYEKRIEAILADVGRSIEPWERKQFNEVVEAAREVMSIRRENLRISEQQLAASEADRNAQVRTGEPSQLLESGSQTPQTTSNSKHEPISGNAAVARSRELERDDRLRSAHEPLDPRELRAGERMGLPRKIAGQPRGVPEPSSPRQDPPQQSAQRLRGSEQEVEERQPRDRNERER</sequence>
<keyword evidence="4" id="KW-1185">Reference proteome</keyword>
<evidence type="ECO:0000256" key="1">
    <source>
        <dbReference type="SAM" id="MobiDB-lite"/>
    </source>
</evidence>
<reference evidence="3 4" key="1">
    <citation type="submission" date="2022-12" db="EMBL/GenBank/DDBJ databases">
        <authorList>
            <person name="Muema E."/>
        </authorList>
    </citation>
    <scope>NUCLEOTIDE SEQUENCE [LARGE SCALE GENOMIC DNA]</scope>
    <source>
        <strain evidence="4">1326</strain>
    </source>
</reference>
<accession>A0ABU8L5Y4</accession>
<evidence type="ECO:0000313" key="3">
    <source>
        <dbReference type="EMBL" id="MEI9412674.1"/>
    </source>
</evidence>
<feature type="compositionally biased region" description="Basic and acidic residues" evidence="1">
    <location>
        <begin position="605"/>
        <end position="624"/>
    </location>
</feature>
<feature type="domain" description="MobA/VirD2-like nuclease" evidence="2">
    <location>
        <begin position="199"/>
        <end position="305"/>
    </location>
</feature>
<name>A0ABU8L5Y4_9HYPH</name>
<feature type="compositionally biased region" description="Polar residues" evidence="1">
    <location>
        <begin position="514"/>
        <end position="531"/>
    </location>
</feature>
<dbReference type="Proteomes" id="UP001387293">
    <property type="component" value="Unassembled WGS sequence"/>
</dbReference>
<protein>
    <submittedName>
        <fullName evidence="3">Conjugal transfer protein TraA</fullName>
    </submittedName>
</protein>
<dbReference type="EMBL" id="JAPYKS010000034">
    <property type="protein sequence ID" value="MEI9412674.1"/>
    <property type="molecule type" value="Genomic_DNA"/>
</dbReference>
<proteinExistence type="predicted"/>
<dbReference type="Pfam" id="PF03432">
    <property type="entry name" value="Relaxase"/>
    <property type="match status" value="1"/>
</dbReference>
<feature type="compositionally biased region" description="Low complexity" evidence="1">
    <location>
        <begin position="587"/>
        <end position="600"/>
    </location>
</feature>